<accession>A0A2S7KRN9</accession>
<dbReference type="Proteomes" id="UP000239800">
    <property type="component" value="Unassembled WGS sequence"/>
</dbReference>
<evidence type="ECO:0000313" key="2">
    <source>
        <dbReference type="Proteomes" id="UP000239800"/>
    </source>
</evidence>
<dbReference type="AlphaFoldDB" id="A0A2S7KRN9"/>
<dbReference type="EMBL" id="MQUB01000001">
    <property type="protein sequence ID" value="PQB05267.1"/>
    <property type="molecule type" value="Genomic_DNA"/>
</dbReference>
<evidence type="ECO:0000313" key="1">
    <source>
        <dbReference type="EMBL" id="PQB05267.1"/>
    </source>
</evidence>
<gene>
    <name evidence="1" type="ORF">BST85_10500</name>
</gene>
<organism evidence="1 2">
    <name type="scientific">Aureitalea marina</name>
    <dbReference type="NCBI Taxonomy" id="930804"/>
    <lineage>
        <taxon>Bacteria</taxon>
        <taxon>Pseudomonadati</taxon>
        <taxon>Bacteroidota</taxon>
        <taxon>Flavobacteriia</taxon>
        <taxon>Flavobacteriales</taxon>
        <taxon>Flavobacteriaceae</taxon>
        <taxon>Aureitalea</taxon>
    </lineage>
</organism>
<dbReference type="OrthoDB" id="821805at2"/>
<proteinExistence type="predicted"/>
<keyword evidence="2" id="KW-1185">Reference proteome</keyword>
<protein>
    <submittedName>
        <fullName evidence="1">Uncharacterized protein</fullName>
    </submittedName>
</protein>
<reference evidence="1 2" key="1">
    <citation type="submission" date="2016-11" db="EMBL/GenBank/DDBJ databases">
        <title>Trade-off between light-utilization and light-protection in marine flavobacteria.</title>
        <authorList>
            <person name="Kumagai Y."/>
        </authorList>
    </citation>
    <scope>NUCLEOTIDE SEQUENCE [LARGE SCALE GENOMIC DNA]</scope>
    <source>
        <strain evidence="1 2">NBRC 107741</strain>
    </source>
</reference>
<sequence length="145" mass="16396">MGFSPYSPIVAQAREISSSDQFEFMLSPDLDKTLGQYTSSVSTVQEYYTYNSDTWKMVMQPYLIENYNLLPIQAFWLVIDMPDSATSADFQSVVADPAFRNICSAIYGDVAAYIWDLSENLAMITELITSLETDYPMVMSSINEN</sequence>
<name>A0A2S7KRN9_9FLAO</name>
<comment type="caution">
    <text evidence="1">The sequence shown here is derived from an EMBL/GenBank/DDBJ whole genome shotgun (WGS) entry which is preliminary data.</text>
</comment>